<evidence type="ECO:0000256" key="2">
    <source>
        <dbReference type="ARBA" id="ARBA00022827"/>
    </source>
</evidence>
<dbReference type="PANTHER" id="PTHR46972">
    <property type="entry name" value="MONOOXYGENASE ASQM-RELATED"/>
    <property type="match status" value="1"/>
</dbReference>
<keyword evidence="7" id="KW-1185">Reference proteome</keyword>
<keyword evidence="2" id="KW-0274">FAD</keyword>
<evidence type="ECO:0000259" key="5">
    <source>
        <dbReference type="Pfam" id="PF01494"/>
    </source>
</evidence>
<organism evidence="6 7">
    <name type="scientific">Penicillium arizonense</name>
    <dbReference type="NCBI Taxonomy" id="1835702"/>
    <lineage>
        <taxon>Eukaryota</taxon>
        <taxon>Fungi</taxon>
        <taxon>Dikarya</taxon>
        <taxon>Ascomycota</taxon>
        <taxon>Pezizomycotina</taxon>
        <taxon>Eurotiomycetes</taxon>
        <taxon>Eurotiomycetidae</taxon>
        <taxon>Eurotiales</taxon>
        <taxon>Aspergillaceae</taxon>
        <taxon>Penicillium</taxon>
    </lineage>
</organism>
<dbReference type="Gene3D" id="3.50.50.60">
    <property type="entry name" value="FAD/NAD(P)-binding domain"/>
    <property type="match status" value="1"/>
</dbReference>
<name>A0A1F5L5F4_PENAI</name>
<dbReference type="STRING" id="1835702.A0A1F5L5F4"/>
<evidence type="ECO:0000313" key="6">
    <source>
        <dbReference type="EMBL" id="OGE48454.1"/>
    </source>
</evidence>
<dbReference type="SUPFAM" id="SSF51905">
    <property type="entry name" value="FAD/NAD(P)-binding domain"/>
    <property type="match status" value="1"/>
</dbReference>
<evidence type="ECO:0000256" key="3">
    <source>
        <dbReference type="ARBA" id="ARBA00023002"/>
    </source>
</evidence>
<keyword evidence="1" id="KW-0285">Flavoprotein</keyword>
<dbReference type="GO" id="GO:0071949">
    <property type="term" value="F:FAD binding"/>
    <property type="evidence" value="ECO:0007669"/>
    <property type="project" value="InterPro"/>
</dbReference>
<dbReference type="GeneID" id="34580957"/>
<comment type="caution">
    <text evidence="6">The sequence shown here is derived from an EMBL/GenBank/DDBJ whole genome shotgun (WGS) entry which is preliminary data.</text>
</comment>
<sequence length="434" mass="47421">MPHQTSIQLPIAIIGGGPSGLIFARLLETAHINYTIFERDTSPQPSACFQGGTLDLHSETGQAALRRAGLTDEFEKLARRNAMTMTIQDAYGNHRSVFDEVRDAPEIDRLQLRRMLLDSIPMERVRWGKTLASVENGTSESKVRGAAGIALHFADGTVERGFRLVVGADGAWSRLRQLFTPAKPLYSGKSFIEGRLSPNNPQYNAALEMVGAGNSMATGSKSTLCIQQTADSSYRVYMGLIASEAITRPGGIADVTDTEKTRAAMLAPDGFYGDWAPHLRAFIAAAEGPWRAWPLYRLDPDIFLPAPAAEDDKQGDQGCWRHVPGATMLGDAAHISTPNGEGVNQAMYDALVLFESIMAEANGGEVGDGSDEEADIVAIERAVVKYEAEMRPRARDYIQRCIEDEALFWGEDAASRLVEMFHEAMKHVDESKSV</sequence>
<keyword evidence="4" id="KW-0503">Monooxygenase</keyword>
<evidence type="ECO:0000313" key="7">
    <source>
        <dbReference type="Proteomes" id="UP000177622"/>
    </source>
</evidence>
<gene>
    <name evidence="6" type="ORF">PENARI_c028G08593</name>
</gene>
<dbReference type="EMBL" id="LXJU01000028">
    <property type="protein sequence ID" value="OGE48454.1"/>
    <property type="molecule type" value="Genomic_DNA"/>
</dbReference>
<protein>
    <recommendedName>
        <fullName evidence="5">FAD-binding domain-containing protein</fullName>
    </recommendedName>
</protein>
<evidence type="ECO:0000256" key="4">
    <source>
        <dbReference type="ARBA" id="ARBA00023033"/>
    </source>
</evidence>
<dbReference type="PANTHER" id="PTHR46972:SF1">
    <property type="entry name" value="FAD DEPENDENT OXIDOREDUCTASE DOMAIN-CONTAINING PROTEIN"/>
    <property type="match status" value="1"/>
</dbReference>
<dbReference type="InterPro" id="IPR002938">
    <property type="entry name" value="FAD-bd"/>
</dbReference>
<accession>A0A1F5L5F4</accession>
<dbReference type="OrthoDB" id="655030at2759"/>
<dbReference type="GO" id="GO:0004497">
    <property type="term" value="F:monooxygenase activity"/>
    <property type="evidence" value="ECO:0007669"/>
    <property type="project" value="UniProtKB-KW"/>
</dbReference>
<dbReference type="RefSeq" id="XP_022483909.1">
    <property type="nucleotide sequence ID" value="XM_022636223.1"/>
</dbReference>
<keyword evidence="3" id="KW-0560">Oxidoreductase</keyword>
<dbReference type="AlphaFoldDB" id="A0A1F5L5F4"/>
<dbReference type="Pfam" id="PF01494">
    <property type="entry name" value="FAD_binding_3"/>
    <property type="match status" value="1"/>
</dbReference>
<proteinExistence type="predicted"/>
<evidence type="ECO:0000256" key="1">
    <source>
        <dbReference type="ARBA" id="ARBA00022630"/>
    </source>
</evidence>
<dbReference type="PRINTS" id="PR00420">
    <property type="entry name" value="RNGMNOXGNASE"/>
</dbReference>
<feature type="domain" description="FAD-binding" evidence="5">
    <location>
        <begin position="10"/>
        <end position="177"/>
    </location>
</feature>
<dbReference type="InterPro" id="IPR036188">
    <property type="entry name" value="FAD/NAD-bd_sf"/>
</dbReference>
<reference evidence="6 7" key="1">
    <citation type="journal article" date="2016" name="Sci. Rep.">
        <title>Penicillium arizonense, a new, genome sequenced fungal species, reveals a high chemical diversity in secreted metabolites.</title>
        <authorList>
            <person name="Grijseels S."/>
            <person name="Nielsen J.C."/>
            <person name="Randelovic M."/>
            <person name="Nielsen J."/>
            <person name="Nielsen K.F."/>
            <person name="Workman M."/>
            <person name="Frisvad J.C."/>
        </authorList>
    </citation>
    <scope>NUCLEOTIDE SEQUENCE [LARGE SCALE GENOMIC DNA]</scope>
    <source>
        <strain evidence="6 7">CBS 141311</strain>
    </source>
</reference>
<dbReference type="Proteomes" id="UP000177622">
    <property type="component" value="Unassembled WGS sequence"/>
</dbReference>